<evidence type="ECO:0000313" key="4">
    <source>
        <dbReference type="Proteomes" id="UP000285575"/>
    </source>
</evidence>
<dbReference type="GO" id="GO:0046872">
    <property type="term" value="F:metal ion binding"/>
    <property type="evidence" value="ECO:0007669"/>
    <property type="project" value="InterPro"/>
</dbReference>
<reference evidence="3 4" key="1">
    <citation type="submission" date="2019-01" db="EMBL/GenBank/DDBJ databases">
        <authorList>
            <person name="Chen W.-M."/>
        </authorList>
    </citation>
    <scope>NUCLEOTIDE SEQUENCE [LARGE SCALE GENOMIC DNA]</scope>
    <source>
        <strain evidence="3 4">KYPY4</strain>
    </source>
</reference>
<dbReference type="OrthoDB" id="8586885at2"/>
<organism evidence="3 4">
    <name type="scientific">Rubrivivax rivuli</name>
    <dbReference type="NCBI Taxonomy" id="1862385"/>
    <lineage>
        <taxon>Bacteria</taxon>
        <taxon>Pseudomonadati</taxon>
        <taxon>Pseudomonadota</taxon>
        <taxon>Betaproteobacteria</taxon>
        <taxon>Burkholderiales</taxon>
        <taxon>Sphaerotilaceae</taxon>
        <taxon>Rubrivivax</taxon>
    </lineage>
</organism>
<dbReference type="SMART" id="SM01034">
    <property type="entry name" value="BLUF"/>
    <property type="match status" value="1"/>
</dbReference>
<evidence type="ECO:0000313" key="3">
    <source>
        <dbReference type="EMBL" id="RVU49505.1"/>
    </source>
</evidence>
<dbReference type="GO" id="GO:0071949">
    <property type="term" value="F:FAD binding"/>
    <property type="evidence" value="ECO:0007669"/>
    <property type="project" value="InterPro"/>
</dbReference>
<feature type="region of interest" description="Disordered" evidence="1">
    <location>
        <begin position="426"/>
        <end position="446"/>
    </location>
</feature>
<comment type="caution">
    <text evidence="3">The sequence shown here is derived from an EMBL/GenBank/DDBJ whole genome shotgun (WGS) entry which is preliminary data.</text>
</comment>
<dbReference type="EMBL" id="SACR01000001">
    <property type="protein sequence ID" value="RVU49505.1"/>
    <property type="molecule type" value="Genomic_DNA"/>
</dbReference>
<dbReference type="Proteomes" id="UP000285575">
    <property type="component" value="Unassembled WGS sequence"/>
</dbReference>
<proteinExistence type="predicted"/>
<dbReference type="PROSITE" id="PS50925">
    <property type="entry name" value="BLUF"/>
    <property type="match status" value="1"/>
</dbReference>
<accession>A0A437RS04</accession>
<dbReference type="SUPFAM" id="SSF54975">
    <property type="entry name" value="Acylphosphatase/BLUF domain-like"/>
    <property type="match status" value="1"/>
</dbReference>
<dbReference type="InterPro" id="IPR036046">
    <property type="entry name" value="Acylphosphatase-like_dom_sf"/>
</dbReference>
<protein>
    <recommendedName>
        <fullName evidence="2">BLUF domain-containing protein</fullName>
    </recommendedName>
</protein>
<dbReference type="SUPFAM" id="SSF52242">
    <property type="entry name" value="Cobalamin (vitamin B12)-binding domain"/>
    <property type="match status" value="1"/>
</dbReference>
<gene>
    <name evidence="3" type="ORF">EOE66_02760</name>
</gene>
<dbReference type="GO" id="GO:0031419">
    <property type="term" value="F:cobalamin binding"/>
    <property type="evidence" value="ECO:0007669"/>
    <property type="project" value="InterPro"/>
</dbReference>
<feature type="domain" description="BLUF" evidence="2">
    <location>
        <begin position="46"/>
        <end position="137"/>
    </location>
</feature>
<evidence type="ECO:0000259" key="2">
    <source>
        <dbReference type="PROSITE" id="PS50925"/>
    </source>
</evidence>
<evidence type="ECO:0000256" key="1">
    <source>
        <dbReference type="SAM" id="MobiDB-lite"/>
    </source>
</evidence>
<dbReference type="InterPro" id="IPR036724">
    <property type="entry name" value="Cobalamin-bd_sf"/>
</dbReference>
<keyword evidence="4" id="KW-1185">Reference proteome</keyword>
<dbReference type="Pfam" id="PF04940">
    <property type="entry name" value="BLUF"/>
    <property type="match status" value="1"/>
</dbReference>
<name>A0A437RS04_9BURK</name>
<sequence length="446" mass="48594">MTLSIARPGRTSAHEPRARCPCTGGARCQENAAVKQPEDALNRRALSQLVYRSRATRELAPQEVQALLETARARNAREQLTGLLVLDGGRFFQWLEGPREALERVWASIQRDHRHHSIERLQTPWRAERLFADWHMQCGSTQALPEVPGTWALPAEVSPARVQRGDEIPAYLSGLALWAHLPPPAQMAEALLADDETQARALGDRVARLQPDAGALGAHVLGPVSRAMAAAWQDDRCTGTQLVVAQGRLQTLMRQACPLTDRGGSARPEALVALWPGETHLAGVTFAGIALDGAGWAVRCAFPARLAELEDLLARQAVDLLHIAISPVFCRDEQLPAIAAAVRRLRQASAQPRLMVVLGGQAFQDLPGLAVVLGADDTGLEEGSTAMDLRRMQRWTQVRSRSPGAMVAQALLNDVTLNMQRRLFGVPEEEQPLQRPGGSANDQQAD</sequence>
<dbReference type="InterPro" id="IPR007024">
    <property type="entry name" value="BLUF_domain"/>
</dbReference>
<dbReference type="GO" id="GO:0009882">
    <property type="term" value="F:blue light photoreceptor activity"/>
    <property type="evidence" value="ECO:0007669"/>
    <property type="project" value="InterPro"/>
</dbReference>
<dbReference type="AlphaFoldDB" id="A0A437RS04"/>
<feature type="region of interest" description="Disordered" evidence="1">
    <location>
        <begin position="1"/>
        <end position="20"/>
    </location>
</feature>
<dbReference type="Gene3D" id="3.40.50.280">
    <property type="entry name" value="Cobalamin-binding domain"/>
    <property type="match status" value="1"/>
</dbReference>
<dbReference type="Gene3D" id="3.30.70.100">
    <property type="match status" value="1"/>
</dbReference>